<keyword evidence="1" id="KW-0456">Lyase</keyword>
<dbReference type="InterPro" id="IPR015424">
    <property type="entry name" value="PyrdxlP-dep_Trfase"/>
</dbReference>
<feature type="non-terminal residue" evidence="2">
    <location>
        <position position="1"/>
    </location>
</feature>
<accession>A0A2A4MH68</accession>
<evidence type="ECO:0000256" key="1">
    <source>
        <dbReference type="ARBA" id="ARBA00022793"/>
    </source>
</evidence>
<sequence length="174" mass="19236">PYDSGFAFVKDPLAHRRAMDITASYLVAGADDGRHPTHYGPELSRRARGFVVWAVLQGLGKKGVRDMVAHHCHCAQFLEQRLSKVEGINILNHVVLNQLAISFGDDDSISVRDALTAKVIARIRAENKNFVLGASWKDQHILRVSIISQLTEIADMEVLATSIIKAWKAVRALA</sequence>
<keyword evidence="1" id="KW-0210">Decarboxylase</keyword>
<proteinExistence type="predicted"/>
<reference evidence="3" key="1">
    <citation type="submission" date="2017-08" db="EMBL/GenBank/DDBJ databases">
        <title>A dynamic microbial community with high functional redundancy inhabits the cold, oxic subseafloor aquifer.</title>
        <authorList>
            <person name="Tully B.J."/>
            <person name="Wheat C.G."/>
            <person name="Glazer B.T."/>
            <person name="Huber J.A."/>
        </authorList>
    </citation>
    <scope>NUCLEOTIDE SEQUENCE [LARGE SCALE GENOMIC DNA]</scope>
</reference>
<organism evidence="2 3">
    <name type="scientific">SAR86 cluster bacterium</name>
    <dbReference type="NCBI Taxonomy" id="2030880"/>
    <lineage>
        <taxon>Bacteria</taxon>
        <taxon>Pseudomonadati</taxon>
        <taxon>Pseudomonadota</taxon>
        <taxon>Gammaproteobacteria</taxon>
        <taxon>SAR86 cluster</taxon>
    </lineage>
</organism>
<keyword evidence="2" id="KW-0032">Aminotransferase</keyword>
<dbReference type="GO" id="GO:0008483">
    <property type="term" value="F:transaminase activity"/>
    <property type="evidence" value="ECO:0007669"/>
    <property type="project" value="UniProtKB-KW"/>
</dbReference>
<dbReference type="GO" id="GO:0016831">
    <property type="term" value="F:carboxy-lyase activity"/>
    <property type="evidence" value="ECO:0007669"/>
    <property type="project" value="UniProtKB-KW"/>
</dbReference>
<dbReference type="Gene3D" id="3.90.1150.170">
    <property type="match status" value="1"/>
</dbReference>
<dbReference type="AlphaFoldDB" id="A0A2A4MH68"/>
<evidence type="ECO:0000313" key="3">
    <source>
        <dbReference type="Proteomes" id="UP000218172"/>
    </source>
</evidence>
<dbReference type="EMBL" id="NVQR01000134">
    <property type="protein sequence ID" value="PCH59097.1"/>
    <property type="molecule type" value="Genomic_DNA"/>
</dbReference>
<dbReference type="InterPro" id="IPR010977">
    <property type="entry name" value="Aromatic_deC"/>
</dbReference>
<comment type="caution">
    <text evidence="2">The sequence shown here is derived from an EMBL/GenBank/DDBJ whole genome shotgun (WGS) entry which is preliminary data.</text>
</comment>
<name>A0A2A4MH68_9GAMM</name>
<dbReference type="SUPFAM" id="SSF53383">
    <property type="entry name" value="PLP-dependent transferases"/>
    <property type="match status" value="1"/>
</dbReference>
<protein>
    <submittedName>
        <fullName evidence="2">Aspartate aminotransferase family protein</fullName>
    </submittedName>
</protein>
<dbReference type="PANTHER" id="PTHR11999">
    <property type="entry name" value="GROUP II PYRIDOXAL-5-PHOSPHATE DECARBOXYLASE"/>
    <property type="match status" value="1"/>
</dbReference>
<dbReference type="PANTHER" id="PTHR11999:SF70">
    <property type="entry name" value="MIP05841P"/>
    <property type="match status" value="1"/>
</dbReference>
<evidence type="ECO:0000313" key="2">
    <source>
        <dbReference type="EMBL" id="PCH59097.1"/>
    </source>
</evidence>
<dbReference type="Proteomes" id="UP000218172">
    <property type="component" value="Unassembled WGS sequence"/>
</dbReference>
<keyword evidence="2" id="KW-0808">Transferase</keyword>
<gene>
    <name evidence="2" type="ORF">COC19_07590</name>
</gene>